<sequence length="115" mass="12621">MQRIILMIAIGISILSTSACASRFNTASNQLPPRTNEDYSKLYQGMHQGQSVTTNDKGQTLTVVLGQPYISALGEACFEATIANQADSQRAFCKQKENKNESDWVLRPAINIAVQ</sequence>
<feature type="signal peptide" evidence="1">
    <location>
        <begin position="1"/>
        <end position="21"/>
    </location>
</feature>
<accession>A0A1M7TMT0</accession>
<dbReference type="RefSeq" id="WP_072697943.1">
    <property type="nucleotide sequence ID" value="NZ_FRDI01000016.1"/>
</dbReference>
<proteinExistence type="predicted"/>
<protein>
    <submittedName>
        <fullName evidence="2">Common-antigen outer membrane protein</fullName>
    </submittedName>
</protein>
<gene>
    <name evidence="2" type="ORF">SAMN02745728_02271</name>
</gene>
<reference evidence="2 3" key="1">
    <citation type="submission" date="2016-12" db="EMBL/GenBank/DDBJ databases">
        <authorList>
            <person name="Song W.-J."/>
            <person name="Kurnit D.M."/>
        </authorList>
    </citation>
    <scope>NUCLEOTIDE SEQUENCE [LARGE SCALE GENOMIC DNA]</scope>
    <source>
        <strain evidence="2 3">DSM 11393</strain>
    </source>
</reference>
<name>A0A1M7TMT0_9BACT</name>
<feature type="chain" id="PRO_5012681029" evidence="1">
    <location>
        <begin position="22"/>
        <end position="115"/>
    </location>
</feature>
<dbReference type="PROSITE" id="PS51257">
    <property type="entry name" value="PROKAR_LIPOPROTEIN"/>
    <property type="match status" value="1"/>
</dbReference>
<evidence type="ECO:0000256" key="1">
    <source>
        <dbReference type="SAM" id="SignalP"/>
    </source>
</evidence>
<dbReference type="AlphaFoldDB" id="A0A1M7TMT0"/>
<dbReference type="EMBL" id="FRDI01000016">
    <property type="protein sequence ID" value="SHN72027.1"/>
    <property type="molecule type" value="Genomic_DNA"/>
</dbReference>
<organism evidence="2 3">
    <name type="scientific">Desulfovibrio litoralis DSM 11393</name>
    <dbReference type="NCBI Taxonomy" id="1121455"/>
    <lineage>
        <taxon>Bacteria</taxon>
        <taxon>Pseudomonadati</taxon>
        <taxon>Thermodesulfobacteriota</taxon>
        <taxon>Desulfovibrionia</taxon>
        <taxon>Desulfovibrionales</taxon>
        <taxon>Desulfovibrionaceae</taxon>
        <taxon>Desulfovibrio</taxon>
    </lineage>
</organism>
<dbReference type="Proteomes" id="UP000186469">
    <property type="component" value="Unassembled WGS sequence"/>
</dbReference>
<evidence type="ECO:0000313" key="3">
    <source>
        <dbReference type="Proteomes" id="UP000186469"/>
    </source>
</evidence>
<dbReference type="STRING" id="1121455.SAMN02745728_02271"/>
<keyword evidence="1" id="KW-0732">Signal</keyword>
<keyword evidence="3" id="KW-1185">Reference proteome</keyword>
<evidence type="ECO:0000313" key="2">
    <source>
        <dbReference type="EMBL" id="SHN72027.1"/>
    </source>
</evidence>